<evidence type="ECO:0000256" key="3">
    <source>
        <dbReference type="PIRSR" id="PIRSR016184-1"/>
    </source>
</evidence>
<dbReference type="GO" id="GO:0005737">
    <property type="term" value="C:cytoplasm"/>
    <property type="evidence" value="ECO:0007669"/>
    <property type="project" value="TreeGrafter"/>
</dbReference>
<dbReference type="InterPro" id="IPR003719">
    <property type="entry name" value="Phenazine_PhzF-like"/>
</dbReference>
<dbReference type="KEGG" id="bpla:bpln_2g12460"/>
<dbReference type="EMBL" id="CP002581">
    <property type="protein sequence ID" value="AJK49239.1"/>
    <property type="molecule type" value="Genomic_DNA"/>
</dbReference>
<dbReference type="Gene3D" id="3.10.310.10">
    <property type="entry name" value="Diaminopimelate Epimerase, Chain A, domain 1"/>
    <property type="match status" value="2"/>
</dbReference>
<dbReference type="AlphaFoldDB" id="A0A0B6S4B6"/>
<feature type="active site" evidence="3">
    <location>
        <position position="47"/>
    </location>
</feature>
<dbReference type="Pfam" id="PF02567">
    <property type="entry name" value="PhzC-PhzF"/>
    <property type="match status" value="1"/>
</dbReference>
<dbReference type="Proteomes" id="UP000031838">
    <property type="component" value="Chromosome 2"/>
</dbReference>
<accession>A0A0B6S4B6</accession>
<reference evidence="4 5" key="2">
    <citation type="journal article" date="2016" name="Appl. Microbiol. Biotechnol.">
        <title>Mutations improving production and secretion of extracellular lipase by Burkholderia glumae PG1.</title>
        <authorList>
            <person name="Knapp A."/>
            <person name="Voget S."/>
            <person name="Gao R."/>
            <person name="Zaburannyi N."/>
            <person name="Krysciak D."/>
            <person name="Breuer M."/>
            <person name="Hauer B."/>
            <person name="Streit W.R."/>
            <person name="Muller R."/>
            <person name="Daniel R."/>
            <person name="Jaeger K.E."/>
        </authorList>
    </citation>
    <scope>NUCLEOTIDE SEQUENCE [LARGE SCALE GENOMIC DNA]</scope>
    <source>
        <strain evidence="4 5">PG1</strain>
    </source>
</reference>
<organism evidence="4 5">
    <name type="scientific">Burkholderia plantarii</name>
    <dbReference type="NCBI Taxonomy" id="41899"/>
    <lineage>
        <taxon>Bacteria</taxon>
        <taxon>Pseudomonadati</taxon>
        <taxon>Pseudomonadota</taxon>
        <taxon>Betaproteobacteria</taxon>
        <taxon>Burkholderiales</taxon>
        <taxon>Burkholderiaceae</taxon>
        <taxon>Burkholderia</taxon>
    </lineage>
</organism>
<dbReference type="OrthoDB" id="9788221at2"/>
<dbReference type="KEGG" id="bgp:BGL_2c11610"/>
<evidence type="ECO:0000313" key="5">
    <source>
        <dbReference type="Proteomes" id="UP000031838"/>
    </source>
</evidence>
<protein>
    <submittedName>
        <fullName evidence="4">Phenazine biosynthesis-like protein</fullName>
    </submittedName>
</protein>
<evidence type="ECO:0000256" key="1">
    <source>
        <dbReference type="ARBA" id="ARBA00008270"/>
    </source>
</evidence>
<evidence type="ECO:0000256" key="2">
    <source>
        <dbReference type="ARBA" id="ARBA00023235"/>
    </source>
</evidence>
<dbReference type="GO" id="GO:0016853">
    <property type="term" value="F:isomerase activity"/>
    <property type="evidence" value="ECO:0007669"/>
    <property type="project" value="UniProtKB-KW"/>
</dbReference>
<proteinExistence type="inferred from homology"/>
<sequence length="293" mass="30780">MIRQGAGVQAFTANGERGNAAFVFATQAHERVDIDACIALSAQLQSEVAWLRRDPGVPGLGLRFFTPGGEIAFCGHGVLASAAWLDAFDGEQASHAFEVSGAAVSVERDGAGRWFYLQDEGSSESVDLWLLDDALRALGLTHTDALRAGGAKLSRTVGAPREKLLLELPDALLLGEIDLDPARRDALCERLGTTGIYAFAVKDREQPRLAARHFAIRVGTQEDMATGSVAPTVVRHAGLSGETGDVVIDQGGPGCNNARLFVSAAMFGTARRVAGECVIGPEAPLVGIVSTVS</sequence>
<dbReference type="PANTHER" id="PTHR13774:SF39">
    <property type="entry name" value="BIOSYNTHESIS PROTEIN, PUTATIVE-RELATED"/>
    <property type="match status" value="1"/>
</dbReference>
<reference evidence="5" key="1">
    <citation type="submission" date="2011-03" db="EMBL/GenBank/DDBJ databases">
        <authorList>
            <person name="Voget S."/>
            <person name="Streit W.R."/>
            <person name="Jaeger K.E."/>
            <person name="Daniel R."/>
        </authorList>
    </citation>
    <scope>NUCLEOTIDE SEQUENCE [LARGE SCALE GENOMIC DNA]</scope>
    <source>
        <strain evidence="5">PG1</strain>
    </source>
</reference>
<dbReference type="PIRSF" id="PIRSF016184">
    <property type="entry name" value="PhzC_PhzF"/>
    <property type="match status" value="1"/>
</dbReference>
<evidence type="ECO:0000313" key="4">
    <source>
        <dbReference type="EMBL" id="AJK49239.1"/>
    </source>
</evidence>
<keyword evidence="2" id="KW-0413">Isomerase</keyword>
<name>A0A0B6S4B6_BURPL</name>
<dbReference type="HOGENOM" id="CLU_948905_0_0_4"/>
<dbReference type="RefSeq" id="WP_042627739.1">
    <property type="nucleotide sequence ID" value="NZ_BSTO01000001.1"/>
</dbReference>
<dbReference type="PANTHER" id="PTHR13774">
    <property type="entry name" value="PHENAZINE BIOSYNTHESIS PROTEIN"/>
    <property type="match status" value="1"/>
</dbReference>
<dbReference type="SUPFAM" id="SSF54506">
    <property type="entry name" value="Diaminopimelate epimerase-like"/>
    <property type="match status" value="1"/>
</dbReference>
<keyword evidence="5" id="KW-1185">Reference proteome</keyword>
<comment type="similarity">
    <text evidence="1">Belongs to the PhzF family.</text>
</comment>
<gene>
    <name evidence="4" type="ORF">BGL_2c11610</name>
</gene>